<dbReference type="GO" id="GO:0006508">
    <property type="term" value="P:proteolysis"/>
    <property type="evidence" value="ECO:0007669"/>
    <property type="project" value="InterPro"/>
</dbReference>
<feature type="region of interest" description="Disordered" evidence="5">
    <location>
        <begin position="13"/>
        <end position="53"/>
    </location>
</feature>
<dbReference type="SMART" id="SM00020">
    <property type="entry name" value="Tryp_SPc"/>
    <property type="match status" value="1"/>
</dbReference>
<evidence type="ECO:0000256" key="1">
    <source>
        <dbReference type="ARBA" id="ARBA00022729"/>
    </source>
</evidence>
<dbReference type="SUPFAM" id="SSF50494">
    <property type="entry name" value="Trypsin-like serine proteases"/>
    <property type="match status" value="1"/>
</dbReference>
<dbReference type="PANTHER" id="PTHR24252:SF7">
    <property type="entry name" value="HYALIN"/>
    <property type="match status" value="1"/>
</dbReference>
<dbReference type="PROSITE" id="PS50240">
    <property type="entry name" value="TRYPSIN_DOM"/>
    <property type="match status" value="1"/>
</dbReference>
<dbReference type="PROSITE" id="PS00134">
    <property type="entry name" value="TRYPSIN_HIS"/>
    <property type="match status" value="1"/>
</dbReference>
<dbReference type="InterPro" id="IPR009003">
    <property type="entry name" value="Peptidase_S1_PA"/>
</dbReference>
<name>A0A4Y2TCQ6_ARAVE</name>
<dbReference type="InterPro" id="IPR001254">
    <property type="entry name" value="Trypsin_dom"/>
</dbReference>
<organism evidence="7 8">
    <name type="scientific">Araneus ventricosus</name>
    <name type="common">Orbweaver spider</name>
    <name type="synonym">Epeira ventricosa</name>
    <dbReference type="NCBI Taxonomy" id="182803"/>
    <lineage>
        <taxon>Eukaryota</taxon>
        <taxon>Metazoa</taxon>
        <taxon>Ecdysozoa</taxon>
        <taxon>Arthropoda</taxon>
        <taxon>Chelicerata</taxon>
        <taxon>Arachnida</taxon>
        <taxon>Araneae</taxon>
        <taxon>Araneomorphae</taxon>
        <taxon>Entelegynae</taxon>
        <taxon>Araneoidea</taxon>
        <taxon>Araneidae</taxon>
        <taxon>Araneus</taxon>
    </lineage>
</organism>
<dbReference type="GO" id="GO:0004252">
    <property type="term" value="F:serine-type endopeptidase activity"/>
    <property type="evidence" value="ECO:0007669"/>
    <property type="project" value="InterPro"/>
</dbReference>
<comment type="caution">
    <text evidence="7">The sequence shown here is derived from an EMBL/GenBank/DDBJ whole genome shotgun (WGS) entry which is preliminary data.</text>
</comment>
<gene>
    <name evidence="7" type="primary">PCE_13</name>
    <name evidence="7" type="ORF">AVEN_231228_1</name>
</gene>
<dbReference type="OrthoDB" id="425190at2759"/>
<accession>A0A4Y2TCQ6</accession>
<dbReference type="InterPro" id="IPR018114">
    <property type="entry name" value="TRYPSIN_HIS"/>
</dbReference>
<protein>
    <submittedName>
        <fullName evidence="7">Proclotting enzyme</fullName>
    </submittedName>
</protein>
<dbReference type="InterPro" id="IPR043504">
    <property type="entry name" value="Peptidase_S1_PA_chymotrypsin"/>
</dbReference>
<keyword evidence="2" id="KW-1015">Disulfide bond</keyword>
<dbReference type="PRINTS" id="PR00722">
    <property type="entry name" value="CHYMOTRYPSIN"/>
</dbReference>
<dbReference type="Gene3D" id="2.40.10.10">
    <property type="entry name" value="Trypsin-like serine proteases"/>
    <property type="match status" value="1"/>
</dbReference>
<proteinExistence type="inferred from homology"/>
<evidence type="ECO:0000313" key="7">
    <source>
        <dbReference type="EMBL" id="GBN98337.1"/>
    </source>
</evidence>
<evidence type="ECO:0000313" key="8">
    <source>
        <dbReference type="Proteomes" id="UP000499080"/>
    </source>
</evidence>
<dbReference type="FunFam" id="2.40.10.10:FF:000028">
    <property type="entry name" value="Serine protease easter"/>
    <property type="match status" value="1"/>
</dbReference>
<feature type="domain" description="Peptidase S1" evidence="6">
    <location>
        <begin position="73"/>
        <end position="213"/>
    </location>
</feature>
<evidence type="ECO:0000256" key="3">
    <source>
        <dbReference type="ARBA" id="ARBA00023180"/>
    </source>
</evidence>
<evidence type="ECO:0000256" key="5">
    <source>
        <dbReference type="SAM" id="MobiDB-lite"/>
    </source>
</evidence>
<dbReference type="Proteomes" id="UP000499080">
    <property type="component" value="Unassembled WGS sequence"/>
</dbReference>
<feature type="compositionally biased region" description="Polar residues" evidence="5">
    <location>
        <begin position="18"/>
        <end position="51"/>
    </location>
</feature>
<keyword evidence="8" id="KW-1185">Reference proteome</keyword>
<sequence length="213" mass="23024">MVCCPSSPLPIISGGPTDTISPTNSNSRTGNTASENGFSIPRTNPSASPETNKGKPIFLPDDCGSSIFMHNRVIGGQKSEKGSWPWMSVIFRVKRSGSKRYDCGGALVTARHVITAAHCVVKQDTNIPMDPKRLMVRVGVHDLSDDSDPDAMDVGVDAVRIHERYDLRAHTDDIAVLRLSQPVPFSNYTAPICLPYDSLRYEDLSGKAGAPPS</sequence>
<evidence type="ECO:0000256" key="4">
    <source>
        <dbReference type="ARBA" id="ARBA00024195"/>
    </source>
</evidence>
<evidence type="ECO:0000259" key="6">
    <source>
        <dbReference type="PROSITE" id="PS50240"/>
    </source>
</evidence>
<comment type="similarity">
    <text evidence="4">Belongs to the peptidase S1 family. CLIP subfamily.</text>
</comment>
<keyword evidence="1" id="KW-0732">Signal</keyword>
<dbReference type="Pfam" id="PF00089">
    <property type="entry name" value="Trypsin"/>
    <property type="match status" value="1"/>
</dbReference>
<dbReference type="EMBL" id="BGPR01027652">
    <property type="protein sequence ID" value="GBN98337.1"/>
    <property type="molecule type" value="Genomic_DNA"/>
</dbReference>
<reference evidence="7 8" key="1">
    <citation type="journal article" date="2019" name="Sci. Rep.">
        <title>Orb-weaving spider Araneus ventricosus genome elucidates the spidroin gene catalogue.</title>
        <authorList>
            <person name="Kono N."/>
            <person name="Nakamura H."/>
            <person name="Ohtoshi R."/>
            <person name="Moran D.A.P."/>
            <person name="Shinohara A."/>
            <person name="Yoshida Y."/>
            <person name="Fujiwara M."/>
            <person name="Mori M."/>
            <person name="Tomita M."/>
            <person name="Arakawa K."/>
        </authorList>
    </citation>
    <scope>NUCLEOTIDE SEQUENCE [LARGE SCALE GENOMIC DNA]</scope>
</reference>
<dbReference type="PANTHER" id="PTHR24252">
    <property type="entry name" value="ACROSIN-RELATED"/>
    <property type="match status" value="1"/>
</dbReference>
<dbReference type="AlphaFoldDB" id="A0A4Y2TCQ6"/>
<evidence type="ECO:0000256" key="2">
    <source>
        <dbReference type="ARBA" id="ARBA00023157"/>
    </source>
</evidence>
<dbReference type="InterPro" id="IPR001314">
    <property type="entry name" value="Peptidase_S1A"/>
</dbReference>
<keyword evidence="3" id="KW-0325">Glycoprotein</keyword>